<name>A0A377JIK0_HAEPA</name>
<dbReference type="EMBL" id="UGHY01000002">
    <property type="protein sequence ID" value="STP05387.1"/>
    <property type="molecule type" value="Genomic_DNA"/>
</dbReference>
<dbReference type="RefSeq" id="WP_115180226.1">
    <property type="nucleotide sequence ID" value="NZ_UGHY01000002.1"/>
</dbReference>
<evidence type="ECO:0000313" key="3">
    <source>
        <dbReference type="Proteomes" id="UP000254186"/>
    </source>
</evidence>
<protein>
    <recommendedName>
        <fullName evidence="1">DUF6884 domain-containing protein</fullName>
    </recommendedName>
</protein>
<dbReference type="AlphaFoldDB" id="A0A377JIK0"/>
<dbReference type="InterPro" id="IPR049251">
    <property type="entry name" value="DUF6884"/>
</dbReference>
<dbReference type="Pfam" id="PF21818">
    <property type="entry name" value="DUF6884"/>
    <property type="match status" value="1"/>
</dbReference>
<sequence>MKKVILLSCVSKKANEKAKAKDLYLSPLFKKSLAYAYKLKPDAIYILSAKHHLLELDSVIEPYDVTLNKMKKNDRLNWGRKVIELLKWKVDLESDRFIILAGNNYILPIKDSLIHIEQPFYKMRLGERLSFLNKELEDYKEE</sequence>
<gene>
    <name evidence="2" type="ORF">NCTC10672_01351</name>
</gene>
<organism evidence="2 3">
    <name type="scientific">Haemophilus parainfluenzae</name>
    <dbReference type="NCBI Taxonomy" id="729"/>
    <lineage>
        <taxon>Bacteria</taxon>
        <taxon>Pseudomonadati</taxon>
        <taxon>Pseudomonadota</taxon>
        <taxon>Gammaproteobacteria</taxon>
        <taxon>Pasteurellales</taxon>
        <taxon>Pasteurellaceae</taxon>
        <taxon>Haemophilus</taxon>
    </lineage>
</organism>
<proteinExistence type="predicted"/>
<accession>A0A377JIK0</accession>
<evidence type="ECO:0000313" key="2">
    <source>
        <dbReference type="EMBL" id="STP05387.1"/>
    </source>
</evidence>
<feature type="domain" description="DUF6884" evidence="1">
    <location>
        <begin position="4"/>
        <end position="134"/>
    </location>
</feature>
<evidence type="ECO:0000259" key="1">
    <source>
        <dbReference type="Pfam" id="PF21818"/>
    </source>
</evidence>
<reference evidence="2 3" key="1">
    <citation type="submission" date="2018-06" db="EMBL/GenBank/DDBJ databases">
        <authorList>
            <consortium name="Pathogen Informatics"/>
            <person name="Doyle S."/>
        </authorList>
    </citation>
    <scope>NUCLEOTIDE SEQUENCE [LARGE SCALE GENOMIC DNA]</scope>
    <source>
        <strain evidence="2 3">NCTC10672</strain>
    </source>
</reference>
<dbReference type="Proteomes" id="UP000254186">
    <property type="component" value="Unassembled WGS sequence"/>
</dbReference>